<reference evidence="2 3" key="1">
    <citation type="submission" date="2016-10" db="EMBL/GenBank/DDBJ databases">
        <authorList>
            <person name="de Groot N.N."/>
        </authorList>
    </citation>
    <scope>NUCLEOTIDE SEQUENCE [LARGE SCALE GENOMIC DNA]</scope>
    <source>
        <strain evidence="2 3">SLAS-1</strain>
    </source>
</reference>
<dbReference type="RefSeq" id="WP_234985579.1">
    <property type="nucleotide sequence ID" value="NZ_FNGO01000017.1"/>
</dbReference>
<keyword evidence="3" id="KW-1185">Reference proteome</keyword>
<dbReference type="InterPro" id="IPR028979">
    <property type="entry name" value="Ser_kin/Pase_Hpr-like_N_sf"/>
</dbReference>
<evidence type="ECO:0000259" key="1">
    <source>
        <dbReference type="Pfam" id="PF07085"/>
    </source>
</evidence>
<dbReference type="EMBL" id="FNGO01000017">
    <property type="protein sequence ID" value="SDM12101.1"/>
    <property type="molecule type" value="Genomic_DNA"/>
</dbReference>
<dbReference type="STRING" id="321763.SAMN04488692_11734"/>
<dbReference type="SUPFAM" id="SSF75138">
    <property type="entry name" value="HprK N-terminal domain-like"/>
    <property type="match status" value="1"/>
</dbReference>
<sequence length="120" mass="13170">MLTIRVKDLVQKLNLEVVVKSDLEQEVTDGYCGDLLSNVMSELTAGSLWITIQGHQNAAAVALLAEAAGIIIAENFSISDDMKKRAREKGINVLRSPENAYHLSGKLYELGVGREEKQDI</sequence>
<evidence type="ECO:0000313" key="2">
    <source>
        <dbReference type="EMBL" id="SDM12101.1"/>
    </source>
</evidence>
<name>A0A1G9QMQ1_9FIRM</name>
<dbReference type="Proteomes" id="UP000199476">
    <property type="component" value="Unassembled WGS sequence"/>
</dbReference>
<proteinExistence type="predicted"/>
<dbReference type="InterPro" id="IPR010766">
    <property type="entry name" value="DRTGG"/>
</dbReference>
<dbReference type="AlphaFoldDB" id="A0A1G9QMQ1"/>
<evidence type="ECO:0000313" key="3">
    <source>
        <dbReference type="Proteomes" id="UP000199476"/>
    </source>
</evidence>
<organism evidence="2 3">
    <name type="scientific">Halarsenatibacter silvermanii</name>
    <dbReference type="NCBI Taxonomy" id="321763"/>
    <lineage>
        <taxon>Bacteria</taxon>
        <taxon>Bacillati</taxon>
        <taxon>Bacillota</taxon>
        <taxon>Clostridia</taxon>
        <taxon>Halanaerobiales</taxon>
        <taxon>Halarsenatibacteraceae</taxon>
        <taxon>Halarsenatibacter</taxon>
    </lineage>
</organism>
<dbReference type="Pfam" id="PF07085">
    <property type="entry name" value="DRTGG"/>
    <property type="match status" value="1"/>
</dbReference>
<accession>A0A1G9QMQ1</accession>
<protein>
    <submittedName>
        <fullName evidence="2">DRTGG domain-containing protein</fullName>
    </submittedName>
</protein>
<gene>
    <name evidence="2" type="ORF">SAMN04488692_11734</name>
</gene>
<dbReference type="Gene3D" id="3.40.1390.20">
    <property type="entry name" value="HprK N-terminal domain-like"/>
    <property type="match status" value="1"/>
</dbReference>
<feature type="domain" description="DRTGG" evidence="1">
    <location>
        <begin position="8"/>
        <end position="107"/>
    </location>
</feature>